<evidence type="ECO:0000256" key="4">
    <source>
        <dbReference type="ARBA" id="ARBA00022989"/>
    </source>
</evidence>
<keyword evidence="5 6" id="KW-0472">Membrane</keyword>
<feature type="transmembrane region" description="Helical" evidence="7">
    <location>
        <begin position="368"/>
        <end position="391"/>
    </location>
</feature>
<dbReference type="Pfam" id="PF03381">
    <property type="entry name" value="CDC50"/>
    <property type="match status" value="1"/>
</dbReference>
<proteinExistence type="inferred from homology"/>
<protein>
    <recommendedName>
        <fullName evidence="6">ALA-interacting subunit</fullName>
    </recommendedName>
</protein>
<organism evidence="8">
    <name type="scientific">Chlamydomonas euryale</name>
    <dbReference type="NCBI Taxonomy" id="1486919"/>
    <lineage>
        <taxon>Eukaryota</taxon>
        <taxon>Viridiplantae</taxon>
        <taxon>Chlorophyta</taxon>
        <taxon>core chlorophytes</taxon>
        <taxon>Chlorophyceae</taxon>
        <taxon>CS clade</taxon>
        <taxon>Chlamydomonadales</taxon>
        <taxon>Chlamydomonadaceae</taxon>
        <taxon>Chlamydomonas</taxon>
    </lineage>
</organism>
<evidence type="ECO:0000256" key="5">
    <source>
        <dbReference type="ARBA" id="ARBA00023136"/>
    </source>
</evidence>
<dbReference type="EMBL" id="HBEC01040431">
    <property type="protein sequence ID" value="CAD8306791.1"/>
    <property type="molecule type" value="Transcribed_RNA"/>
</dbReference>
<gene>
    <name evidence="8" type="ORF">CEUR00632_LOCUS18791</name>
</gene>
<evidence type="ECO:0000256" key="2">
    <source>
        <dbReference type="ARBA" id="ARBA00009457"/>
    </source>
</evidence>
<dbReference type="PANTHER" id="PTHR10926:SF0">
    <property type="entry name" value="CDC50, ISOFORM A"/>
    <property type="match status" value="1"/>
</dbReference>
<dbReference type="AlphaFoldDB" id="A0A7R9VVF9"/>
<dbReference type="GO" id="GO:0005783">
    <property type="term" value="C:endoplasmic reticulum"/>
    <property type="evidence" value="ECO:0007669"/>
    <property type="project" value="TreeGrafter"/>
</dbReference>
<dbReference type="GO" id="GO:0005794">
    <property type="term" value="C:Golgi apparatus"/>
    <property type="evidence" value="ECO:0007669"/>
    <property type="project" value="TreeGrafter"/>
</dbReference>
<keyword evidence="4 7" id="KW-1133">Transmembrane helix</keyword>
<name>A0A7R9VVF9_9CHLO</name>
<comment type="subcellular location">
    <subcellularLocation>
        <location evidence="1">Membrane</location>
        <topology evidence="1">Multi-pass membrane protein</topology>
    </subcellularLocation>
</comment>
<evidence type="ECO:0000256" key="1">
    <source>
        <dbReference type="ARBA" id="ARBA00004141"/>
    </source>
</evidence>
<feature type="transmembrane region" description="Helical" evidence="7">
    <location>
        <begin position="91"/>
        <end position="112"/>
    </location>
</feature>
<reference evidence="8" key="1">
    <citation type="submission" date="2021-01" db="EMBL/GenBank/DDBJ databases">
        <authorList>
            <person name="Corre E."/>
            <person name="Pelletier E."/>
            <person name="Niang G."/>
            <person name="Scheremetjew M."/>
            <person name="Finn R."/>
            <person name="Kale V."/>
            <person name="Holt S."/>
            <person name="Cochrane G."/>
            <person name="Meng A."/>
            <person name="Brown T."/>
            <person name="Cohen L."/>
        </authorList>
    </citation>
    <scope>NUCLEOTIDE SEQUENCE</scope>
    <source>
        <strain evidence="8">CCMP219</strain>
    </source>
</reference>
<dbReference type="InterPro" id="IPR005045">
    <property type="entry name" value="CDC50/LEM3_fam"/>
</dbReference>
<dbReference type="PIRSF" id="PIRSF015840">
    <property type="entry name" value="DUF284_TM_euk"/>
    <property type="match status" value="1"/>
</dbReference>
<sequence length="415" mass="46462">MVEKDIGAVPLMAAAEMERAERAKANGEAPEMAVGVPEHVEPEGCCTRCCGCKNEEPGVDYTTTKRPRNRKITQQTLPACKPVYTRPIASLMFVAAAVVYIPLGIVFVVYGLTPVSVSYRYDDVCLQNQPDNMARQDYLWANAGNDTALTCNIRLPIDVKMEPPIYVYYEIKGMYQNFRRYVRSHLDLQLADEGDWRADVSSESLAQSCVPRIYYQQNDSQLINPCGLVAWSFFNDTYDLVKLPRGIDALAEGITVTEDGVAFSSDVSRRFADYFPQFFNPAINDERGGDNITGTVKQDQRFMVWMRLSHTNNFRKFWGIIDGTTLEPGDVVNVTLLNQYNTYPFDGEKRLVLATTSWLGGHGVVLGAIYLITGCMALVFCMIYLVITVVWPRPFADTSRLLKAPAPHPKAAQPV</sequence>
<dbReference type="PANTHER" id="PTHR10926">
    <property type="entry name" value="CELL CYCLE CONTROL PROTEIN 50"/>
    <property type="match status" value="1"/>
</dbReference>
<comment type="similarity">
    <text evidence="2 6">Belongs to the CDC50/LEM3 family.</text>
</comment>
<accession>A0A7R9VVF9</accession>
<keyword evidence="3 7" id="KW-0812">Transmembrane</keyword>
<dbReference type="GO" id="GO:0005886">
    <property type="term" value="C:plasma membrane"/>
    <property type="evidence" value="ECO:0007669"/>
    <property type="project" value="TreeGrafter"/>
</dbReference>
<evidence type="ECO:0000313" key="8">
    <source>
        <dbReference type="EMBL" id="CAD8306791.1"/>
    </source>
</evidence>
<evidence type="ECO:0000256" key="7">
    <source>
        <dbReference type="SAM" id="Phobius"/>
    </source>
</evidence>
<evidence type="ECO:0000256" key="6">
    <source>
        <dbReference type="PIRNR" id="PIRNR015840"/>
    </source>
</evidence>
<evidence type="ECO:0000256" key="3">
    <source>
        <dbReference type="ARBA" id="ARBA00022692"/>
    </source>
</evidence>